<evidence type="ECO:0000256" key="2">
    <source>
        <dbReference type="ARBA" id="ARBA00006171"/>
    </source>
</evidence>
<dbReference type="InterPro" id="IPR006439">
    <property type="entry name" value="HAD-SF_hydro_IA"/>
</dbReference>
<comment type="similarity">
    <text evidence="2">Belongs to the HAD-like hydrolase superfamily. CbbY/CbbZ/Gph/YieH family.</text>
</comment>
<reference evidence="5" key="1">
    <citation type="submission" date="2021-12" db="EMBL/GenBank/DDBJ databases">
        <authorList>
            <person name="Rodrigo-Torres L."/>
            <person name="Arahal R. D."/>
            <person name="Lucena T."/>
        </authorList>
    </citation>
    <scope>NUCLEOTIDE SEQUENCE</scope>
    <source>
        <strain evidence="5">CECT 8226</strain>
    </source>
</reference>
<dbReference type="RefSeq" id="WP_237486163.1">
    <property type="nucleotide sequence ID" value="NZ_CAKLCM010000003.1"/>
</dbReference>
<dbReference type="GO" id="GO:0016787">
    <property type="term" value="F:hydrolase activity"/>
    <property type="evidence" value="ECO:0007669"/>
    <property type="project" value="UniProtKB-KW"/>
</dbReference>
<gene>
    <name evidence="5" type="primary">yieH_2</name>
    <name evidence="5" type="ORF">VHP8226_03332</name>
</gene>
<accession>A0ABN8DMV0</accession>
<proteinExistence type="inferred from homology"/>
<dbReference type="InterPro" id="IPR051600">
    <property type="entry name" value="Beta-PGM-like"/>
</dbReference>
<dbReference type="Pfam" id="PF13419">
    <property type="entry name" value="HAD_2"/>
    <property type="match status" value="1"/>
</dbReference>
<sequence>MSAVKCVVFDCDGTLVDSEPLCCQALVNAFKQVGVDLDLQQVCDNFVGGKIADVLTRTQTLAGSQVSLDMLEPLYRQQTERLFTQNLQPMTGVEAVLDYLDHSSVEYCVVTNSPPSKAQQLLSIVGLDARFKGKIISAFEANSWKPEPDLLHYATTMMGFRVQDCLYIDDTAKGVTMGIDANIQTIHFNPRNQYQHHNVTCLASMPEVIEHVAMLNQ</sequence>
<dbReference type="SFLD" id="SFLDS00003">
    <property type="entry name" value="Haloacid_Dehalogenase"/>
    <property type="match status" value="1"/>
</dbReference>
<dbReference type="PANTHER" id="PTHR46193:SF10">
    <property type="entry name" value="6-PHOSPHOGLUCONATE PHOSPHATASE"/>
    <property type="match status" value="1"/>
</dbReference>
<keyword evidence="6" id="KW-1185">Reference proteome</keyword>
<keyword evidence="5" id="KW-0378">Hydrolase</keyword>
<dbReference type="Gene3D" id="1.10.150.240">
    <property type="entry name" value="Putative phosphatase, domain 2"/>
    <property type="match status" value="1"/>
</dbReference>
<dbReference type="PRINTS" id="PR00413">
    <property type="entry name" value="HADHALOGNASE"/>
</dbReference>
<dbReference type="InterPro" id="IPR041492">
    <property type="entry name" value="HAD_2"/>
</dbReference>
<dbReference type="InterPro" id="IPR023198">
    <property type="entry name" value="PGP-like_dom2"/>
</dbReference>
<keyword evidence="4" id="KW-0460">Magnesium</keyword>
<protein>
    <submittedName>
        <fullName evidence="5">6-phosphogluconate phosphatase</fullName>
        <ecNumber evidence="5">3.1.3.-</ecNumber>
    </submittedName>
</protein>
<dbReference type="EC" id="3.1.3.-" evidence="5"/>
<dbReference type="Proteomes" id="UP000838160">
    <property type="component" value="Unassembled WGS sequence"/>
</dbReference>
<evidence type="ECO:0000256" key="3">
    <source>
        <dbReference type="ARBA" id="ARBA00022723"/>
    </source>
</evidence>
<dbReference type="InterPro" id="IPR036412">
    <property type="entry name" value="HAD-like_sf"/>
</dbReference>
<dbReference type="EMBL" id="CAKLCM010000003">
    <property type="protein sequence ID" value="CAH0529577.1"/>
    <property type="molecule type" value="Genomic_DNA"/>
</dbReference>
<organism evidence="5 6">
    <name type="scientific">Vibrio hippocampi</name>
    <dbReference type="NCBI Taxonomy" id="654686"/>
    <lineage>
        <taxon>Bacteria</taxon>
        <taxon>Pseudomonadati</taxon>
        <taxon>Pseudomonadota</taxon>
        <taxon>Gammaproteobacteria</taxon>
        <taxon>Vibrionales</taxon>
        <taxon>Vibrionaceae</taxon>
        <taxon>Vibrio</taxon>
    </lineage>
</organism>
<evidence type="ECO:0000313" key="6">
    <source>
        <dbReference type="Proteomes" id="UP000838160"/>
    </source>
</evidence>
<comment type="cofactor">
    <cofactor evidence="1">
        <name>Mg(2+)</name>
        <dbReference type="ChEBI" id="CHEBI:18420"/>
    </cofactor>
</comment>
<dbReference type="NCBIfam" id="TIGR01509">
    <property type="entry name" value="HAD-SF-IA-v3"/>
    <property type="match status" value="1"/>
</dbReference>
<keyword evidence="3" id="KW-0479">Metal-binding</keyword>
<dbReference type="InterPro" id="IPR023214">
    <property type="entry name" value="HAD_sf"/>
</dbReference>
<evidence type="ECO:0000256" key="1">
    <source>
        <dbReference type="ARBA" id="ARBA00001946"/>
    </source>
</evidence>
<evidence type="ECO:0000256" key="4">
    <source>
        <dbReference type="ARBA" id="ARBA00022842"/>
    </source>
</evidence>
<dbReference type="SUPFAM" id="SSF56784">
    <property type="entry name" value="HAD-like"/>
    <property type="match status" value="1"/>
</dbReference>
<name>A0ABN8DMV0_9VIBR</name>
<evidence type="ECO:0000313" key="5">
    <source>
        <dbReference type="EMBL" id="CAH0529577.1"/>
    </source>
</evidence>
<dbReference type="Gene3D" id="3.40.50.1000">
    <property type="entry name" value="HAD superfamily/HAD-like"/>
    <property type="match status" value="1"/>
</dbReference>
<comment type="caution">
    <text evidence="5">The sequence shown here is derived from an EMBL/GenBank/DDBJ whole genome shotgun (WGS) entry which is preliminary data.</text>
</comment>
<dbReference type="SFLD" id="SFLDG01129">
    <property type="entry name" value="C1.5:_HAD__Beta-PGM__Phosphata"/>
    <property type="match status" value="1"/>
</dbReference>
<dbReference type="PANTHER" id="PTHR46193">
    <property type="entry name" value="6-PHOSPHOGLUCONATE PHOSPHATASE"/>
    <property type="match status" value="1"/>
</dbReference>